<accession>C7REF1</accession>
<name>C7REF1_ANAPD</name>
<keyword evidence="1" id="KW-0378">Hydrolase</keyword>
<feature type="chain" id="PRO_5002981465" evidence="2">
    <location>
        <begin position="22"/>
        <end position="651"/>
    </location>
</feature>
<dbReference type="GO" id="GO:0016787">
    <property type="term" value="F:hydrolase activity"/>
    <property type="evidence" value="ECO:0007669"/>
    <property type="project" value="UniProtKB-KW"/>
</dbReference>
<dbReference type="PANTHER" id="PTHR43283">
    <property type="entry name" value="BETA-LACTAMASE-RELATED"/>
    <property type="match status" value="1"/>
</dbReference>
<feature type="signal peptide" evidence="2">
    <location>
        <begin position="1"/>
        <end position="21"/>
    </location>
</feature>
<dbReference type="HOGENOM" id="CLU_419731_0_0_9"/>
<keyword evidence="5" id="KW-1185">Reference proteome</keyword>
<reference evidence="4 5" key="1">
    <citation type="journal article" date="2009" name="Stand. Genomic Sci.">
        <title>Complete genome sequence of Anaerococcus prevotii type strain (PC1).</title>
        <authorList>
            <person name="Labutti K."/>
            <person name="Pukall R."/>
            <person name="Steenblock K."/>
            <person name="Glavina Del Rio T."/>
            <person name="Tice H."/>
            <person name="Copeland A."/>
            <person name="Cheng J.F."/>
            <person name="Lucas S."/>
            <person name="Chen F."/>
            <person name="Nolan M."/>
            <person name="Bruce D."/>
            <person name="Goodwin L."/>
            <person name="Pitluck S."/>
            <person name="Ivanova N."/>
            <person name="Mavromatis K."/>
            <person name="Ovchinnikova G."/>
            <person name="Pati A."/>
            <person name="Chen A."/>
            <person name="Palaniappan K."/>
            <person name="Land M."/>
            <person name="Hauser L."/>
            <person name="Chang Y.J."/>
            <person name="Jeffries C.D."/>
            <person name="Chain P."/>
            <person name="Saunders E."/>
            <person name="Brettin T."/>
            <person name="Detter J.C."/>
            <person name="Han C."/>
            <person name="Goker M."/>
            <person name="Bristow J."/>
            <person name="Eisen J.A."/>
            <person name="Markowitz V."/>
            <person name="Hugenholtz P."/>
            <person name="Kyrpides N.C."/>
            <person name="Klenk H.P."/>
            <person name="Lapidus A."/>
        </authorList>
    </citation>
    <scope>NUCLEOTIDE SEQUENCE [LARGE SCALE GENOMIC DNA]</scope>
    <source>
        <strain evidence="5">ATCC 9321 / DSM 20548 / JCM 6508 / NCTC 11806 / PC1</strain>
    </source>
</reference>
<dbReference type="NCBIfam" id="NF002968">
    <property type="entry name" value="PRK03642.1"/>
    <property type="match status" value="1"/>
</dbReference>
<feature type="domain" description="Beta-lactamase-related" evidence="3">
    <location>
        <begin position="138"/>
        <end position="516"/>
    </location>
</feature>
<dbReference type="KEGG" id="apr:Apre_1543"/>
<dbReference type="PANTHER" id="PTHR43283:SF11">
    <property type="entry name" value="BETA-LACTAMASE-RELATED DOMAIN-CONTAINING PROTEIN"/>
    <property type="match status" value="1"/>
</dbReference>
<evidence type="ECO:0000259" key="3">
    <source>
        <dbReference type="Pfam" id="PF00144"/>
    </source>
</evidence>
<organism evidence="4 5">
    <name type="scientific">Anaerococcus prevotii (strain ATCC 9321 / DSM 20548 / JCM 6508 / NCTC 11806 / PC1)</name>
    <name type="common">Peptostreptococcus prevotii</name>
    <name type="synonym">Peptococcus prevotii</name>
    <dbReference type="NCBI Taxonomy" id="525919"/>
    <lineage>
        <taxon>Bacteria</taxon>
        <taxon>Bacillati</taxon>
        <taxon>Bacillota</taxon>
        <taxon>Tissierellia</taxon>
        <taxon>Tissierellales</taxon>
        <taxon>Peptoniphilaceae</taxon>
        <taxon>Anaerococcus</taxon>
    </lineage>
</organism>
<dbReference type="AlphaFoldDB" id="C7REF1"/>
<proteinExistence type="predicted"/>
<dbReference type="OrthoDB" id="9803578at2"/>
<dbReference type="InterPro" id="IPR001466">
    <property type="entry name" value="Beta-lactam-related"/>
</dbReference>
<evidence type="ECO:0000256" key="2">
    <source>
        <dbReference type="SAM" id="SignalP"/>
    </source>
</evidence>
<dbReference type="InterPro" id="IPR050789">
    <property type="entry name" value="Diverse_Enzym_Activities"/>
</dbReference>
<dbReference type="EMBL" id="CP001708">
    <property type="protein sequence ID" value="ACV29564.1"/>
    <property type="molecule type" value="Genomic_DNA"/>
</dbReference>
<protein>
    <submittedName>
        <fullName evidence="4">Beta-lactamase</fullName>
    </submittedName>
</protein>
<sequence length="651" mass="74123">MNKKILLIAAFTFLIPFNANADSKKYSSDDVIEYDYSFPTSIEEYDDSILTNSSHKFYYDDNISDQITVSDYDKADVFVNGKAVESDDEARKLIQEGKNSVDILNVKEKVDVKIKSGKEEKGFTNIDNKLDEKVTNLMETLLEEEVKENFSGGQISVIRDNEDIYDYQFGYVNNFEKNGESIPFEDRVKVDENTLFDLASNTKMYATNYSLQKLVYEGKINIDDKVSKYFPEFKDDEKSPIKGKNEMTIRDILRHQAGFPADPQYHNNNYDKDDGNINGVNDLFSQHREKTLDMVMRTPLSYEPGSKSVYSDVDYMLLGFIVEKVTGQRLDKYFDENFAKPLNLRYTTFNPLENGFDKNQIAATELNGNTRDGAVDFKNIRKDTIQGEVHDEKAYYAMGGVSGHAGLFSNSRELAKLANIMLNEGRYKNIRFWDKKTQDEFIKASEVNPSYGLGWRRMADGRYAWAFSNLASSNTIGHTGWTGSLTVIDPLERMTFVLLTNKKNGYVLDNKENPNYFYADASKSGGYGAVSTLIYKSLQDNSKELVMALANELAIGQERMLKDKEGFLDEARLNDYIAIKNTNQIIKDKYQNTSEEASSIDDKKYDYDTLENTSKEAKLVESFNPKTGVDGLIPLIGLALSSAFAYRKIKR</sequence>
<evidence type="ECO:0000313" key="4">
    <source>
        <dbReference type="EMBL" id="ACV29564.1"/>
    </source>
</evidence>
<dbReference type="STRING" id="525919.Apre_1543"/>
<dbReference type="InterPro" id="IPR012338">
    <property type="entry name" value="Beta-lactam/transpept-like"/>
</dbReference>
<dbReference type="SUPFAM" id="SSF56601">
    <property type="entry name" value="beta-lactamase/transpeptidase-like"/>
    <property type="match status" value="1"/>
</dbReference>
<evidence type="ECO:0000313" key="5">
    <source>
        <dbReference type="Proteomes" id="UP000002294"/>
    </source>
</evidence>
<dbReference type="Proteomes" id="UP000002294">
    <property type="component" value="Chromosome"/>
</dbReference>
<dbReference type="Gene3D" id="3.40.710.10">
    <property type="entry name" value="DD-peptidase/beta-lactamase superfamily"/>
    <property type="match status" value="1"/>
</dbReference>
<gene>
    <name evidence="4" type="ordered locus">Apre_1543</name>
</gene>
<dbReference type="Pfam" id="PF00144">
    <property type="entry name" value="Beta-lactamase"/>
    <property type="match status" value="1"/>
</dbReference>
<dbReference type="eggNOG" id="COG1680">
    <property type="taxonomic scope" value="Bacteria"/>
</dbReference>
<evidence type="ECO:0000256" key="1">
    <source>
        <dbReference type="ARBA" id="ARBA00022801"/>
    </source>
</evidence>
<dbReference type="RefSeq" id="WP_015778462.1">
    <property type="nucleotide sequence ID" value="NC_013171.1"/>
</dbReference>
<keyword evidence="2" id="KW-0732">Signal</keyword>